<dbReference type="InterPro" id="IPR023406">
    <property type="entry name" value="Topo_IA_AS"/>
</dbReference>
<dbReference type="AlphaFoldDB" id="R7YNU0"/>
<dbReference type="GO" id="GO:0031422">
    <property type="term" value="C:RecQ family helicase-topoisomerase III complex"/>
    <property type="evidence" value="ECO:0007669"/>
    <property type="project" value="TreeGrafter"/>
</dbReference>
<dbReference type="EC" id="5.6.2.1" evidence="3 7"/>
<proteinExistence type="inferred from homology"/>
<dbReference type="GO" id="GO:0003917">
    <property type="term" value="F:DNA topoisomerase type I (single strand cut, ATP-independent) activity"/>
    <property type="evidence" value="ECO:0007669"/>
    <property type="project" value="UniProtKB-EC"/>
</dbReference>
<dbReference type="InterPro" id="IPR003601">
    <property type="entry name" value="Topo_IA_2"/>
</dbReference>
<dbReference type="InterPro" id="IPR013825">
    <property type="entry name" value="Topo_IA_cen_sub2"/>
</dbReference>
<dbReference type="PANTHER" id="PTHR11390:SF21">
    <property type="entry name" value="DNA TOPOISOMERASE 3-ALPHA"/>
    <property type="match status" value="1"/>
</dbReference>
<evidence type="ECO:0000313" key="10">
    <source>
        <dbReference type="EMBL" id="EON63484.1"/>
    </source>
</evidence>
<comment type="catalytic activity">
    <reaction evidence="1 7">
        <text>ATP-independent breakage of single-stranded DNA, followed by passage and rejoining.</text>
        <dbReference type="EC" id="5.6.2.1"/>
    </reaction>
</comment>
<evidence type="ECO:0000259" key="9">
    <source>
        <dbReference type="PROSITE" id="PS52039"/>
    </source>
</evidence>
<evidence type="ECO:0000256" key="6">
    <source>
        <dbReference type="ARBA" id="ARBA00023235"/>
    </source>
</evidence>
<evidence type="ECO:0000256" key="2">
    <source>
        <dbReference type="ARBA" id="ARBA00009446"/>
    </source>
</evidence>
<keyword evidence="11" id="KW-1185">Reference proteome</keyword>
<dbReference type="InterPro" id="IPR006171">
    <property type="entry name" value="TOPRIM_dom"/>
</dbReference>
<keyword evidence="5 7" id="KW-0238">DNA-binding</keyword>
<feature type="domain" description="Topo IA-type catalytic" evidence="9">
    <location>
        <begin position="167"/>
        <end position="603"/>
    </location>
</feature>
<dbReference type="CDD" id="cd00186">
    <property type="entry name" value="TOP1Ac"/>
    <property type="match status" value="1"/>
</dbReference>
<dbReference type="PROSITE" id="PS00396">
    <property type="entry name" value="TOPO_IA_1"/>
    <property type="match status" value="1"/>
</dbReference>
<dbReference type="Proteomes" id="UP000016924">
    <property type="component" value="Unassembled WGS sequence"/>
</dbReference>
<dbReference type="OMA" id="VIHNVYS"/>
<dbReference type="InterPro" id="IPR000380">
    <property type="entry name" value="Topo_IA"/>
</dbReference>
<keyword evidence="6 7" id="KW-0413">Isomerase</keyword>
<organism evidence="10 11">
    <name type="scientific">Coniosporium apollinis (strain CBS 100218)</name>
    <name type="common">Rock-inhabiting black yeast</name>
    <dbReference type="NCBI Taxonomy" id="1168221"/>
    <lineage>
        <taxon>Eukaryota</taxon>
        <taxon>Fungi</taxon>
        <taxon>Dikarya</taxon>
        <taxon>Ascomycota</taxon>
        <taxon>Pezizomycotina</taxon>
        <taxon>Dothideomycetes</taxon>
        <taxon>Dothideomycetes incertae sedis</taxon>
        <taxon>Coniosporium</taxon>
    </lineage>
</organism>
<dbReference type="HOGENOM" id="CLU_002929_1_1_1"/>
<dbReference type="GeneID" id="19900023"/>
<reference evidence="11" key="1">
    <citation type="submission" date="2012-06" db="EMBL/GenBank/DDBJ databases">
        <title>The genome sequence of Coniosporium apollinis CBS 100218.</title>
        <authorList>
            <consortium name="The Broad Institute Genome Sequencing Platform"/>
            <person name="Cuomo C."/>
            <person name="Gorbushina A."/>
            <person name="Noack S."/>
            <person name="Walker B."/>
            <person name="Young S.K."/>
            <person name="Zeng Q."/>
            <person name="Gargeya S."/>
            <person name="Fitzgerald M."/>
            <person name="Haas B."/>
            <person name="Abouelleil A."/>
            <person name="Alvarado L."/>
            <person name="Arachchi H.M."/>
            <person name="Berlin A.M."/>
            <person name="Chapman S.B."/>
            <person name="Goldberg J."/>
            <person name="Griggs A."/>
            <person name="Gujja S."/>
            <person name="Hansen M."/>
            <person name="Howarth C."/>
            <person name="Imamovic A."/>
            <person name="Larimer J."/>
            <person name="McCowan C."/>
            <person name="Montmayeur A."/>
            <person name="Murphy C."/>
            <person name="Neiman D."/>
            <person name="Pearson M."/>
            <person name="Priest M."/>
            <person name="Roberts A."/>
            <person name="Saif S."/>
            <person name="Shea T."/>
            <person name="Sisk P."/>
            <person name="Sykes S."/>
            <person name="Wortman J."/>
            <person name="Nusbaum C."/>
            <person name="Birren B."/>
        </authorList>
    </citation>
    <scope>NUCLEOTIDE SEQUENCE [LARGE SCALE GENOMIC DNA]</scope>
    <source>
        <strain evidence="11">CBS 100218</strain>
    </source>
</reference>
<dbReference type="PANTHER" id="PTHR11390">
    <property type="entry name" value="PROKARYOTIC DNA TOPOISOMERASE"/>
    <property type="match status" value="1"/>
</dbReference>
<evidence type="ECO:0000259" key="8">
    <source>
        <dbReference type="PROSITE" id="PS50880"/>
    </source>
</evidence>
<dbReference type="PROSITE" id="PS50880">
    <property type="entry name" value="TOPRIM"/>
    <property type="match status" value="1"/>
</dbReference>
<dbReference type="FunFam" id="1.10.290.10:FF:000001">
    <property type="entry name" value="DNA topoisomerase"/>
    <property type="match status" value="1"/>
</dbReference>
<evidence type="ECO:0000256" key="7">
    <source>
        <dbReference type="RuleBase" id="RU362092"/>
    </source>
</evidence>
<dbReference type="InterPro" id="IPR023405">
    <property type="entry name" value="Topo_IA_core_domain"/>
</dbReference>
<evidence type="ECO:0000256" key="5">
    <source>
        <dbReference type="ARBA" id="ARBA00023125"/>
    </source>
</evidence>
<dbReference type="GO" id="GO:0005634">
    <property type="term" value="C:nucleus"/>
    <property type="evidence" value="ECO:0007669"/>
    <property type="project" value="TreeGrafter"/>
</dbReference>
<protein>
    <recommendedName>
        <fullName evidence="3 7">DNA topoisomerase</fullName>
        <ecNumber evidence="3 7">5.6.2.1</ecNumber>
    </recommendedName>
</protein>
<feature type="domain" description="Toprim" evidence="8">
    <location>
        <begin position="4"/>
        <end position="149"/>
    </location>
</feature>
<evidence type="ECO:0000256" key="1">
    <source>
        <dbReference type="ARBA" id="ARBA00000213"/>
    </source>
</evidence>
<dbReference type="SMART" id="SM00437">
    <property type="entry name" value="TOP1Ac"/>
    <property type="match status" value="1"/>
</dbReference>
<dbReference type="eggNOG" id="KOG1956">
    <property type="taxonomic scope" value="Eukaryota"/>
</dbReference>
<dbReference type="PRINTS" id="PR00417">
    <property type="entry name" value="PRTPISMRASEI"/>
</dbReference>
<comment type="function">
    <text evidence="7">Introduces a single-strand break via transesterification at a target site in duplex DNA. Releases the supercoiling and torsional tension of DNA introduced during the DNA replication and transcription by transiently cleaving and rejoining one strand of the DNA duplex. The scissile phosphodiester is attacked by the catalytic tyrosine of the enzyme, resulting in the formation of a DNA-(5'-phosphotyrosyl)-enzyme intermediate and the expulsion of a 3'-OH DNA strand.</text>
</comment>
<dbReference type="CDD" id="cd03362">
    <property type="entry name" value="TOPRIM_TopoIA_TopoIII"/>
    <property type="match status" value="1"/>
</dbReference>
<dbReference type="Pfam" id="PF01751">
    <property type="entry name" value="Toprim"/>
    <property type="match status" value="1"/>
</dbReference>
<dbReference type="Gene3D" id="3.40.50.140">
    <property type="match status" value="1"/>
</dbReference>
<dbReference type="SMART" id="SM00436">
    <property type="entry name" value="TOP1Bc"/>
    <property type="match status" value="1"/>
</dbReference>
<dbReference type="Gene3D" id="1.10.460.10">
    <property type="entry name" value="Topoisomerase I, domain 2"/>
    <property type="match status" value="1"/>
</dbReference>
<sequence length="762" mass="85824">MGGRILCVAEKPSIARAVAQHLGGQVQARNVPGIQWVKNYEFNYTFPPWGACTVIFTSVAGHLHTIDFDTRYRSWNSCQPGQLFDAPVVTSIDDDKKAIARNIETQARGARTLFIWTDCDREGEHIGTEIRDVALKSNPRLEVCRARFSNIERAHVVNAARNPVPLDERQANAVAARIELDLRIGAAFTRMQTLQLRPMVEQMLESKVISYGSCQFPTLGFVVDRYFRVKNFVPEQFWHIRVMHRKDDIDVTFNWKRGHLFDRMAVTIIFERCIMARTAKVVKMQKKPTSKWKPLPLTTVELQKMGSRFLRMDSQRVMKIAEELYTKGWISYPRTETDQFDRGMDLRKLVEKQCPDGQWGPYAQGLMNGGFNQPRQGRNNDKAHPPIHPVNHVAASHLRDDEERRVYEFIVRRFLACCSEDARGEATDVEIQYGTEIFRTHGLLVLQRNYLDVYPYDKWVSSQQLPNFTLGETFEPTEAKMLDGKTTAPGFLTEPELIALMDANGIGTDATMAEHIAKIKERAYVMTRPRGRATGGGTGLQEFIPTTLGVALIEGYDNVGFETSLGKPFLRKEMELLMKAICAGTTTRNDVVHQSLEQYREVFVRTTRQINVLKEVIIPKIHSPSGPARLNASHLTNLEQLEGYTSLLLHDTLHDSSALDPAARVGRAGRSSERADPVALCAIRGAGFGGPSVANPARHVLDRRTRADAGTEHLRRGLRHFSACVSSARSPPQFGTEETREGFRVTFWCGDGAGHDVRSSGD</sequence>
<dbReference type="InterPro" id="IPR013826">
    <property type="entry name" value="Topo_IA_cen_sub3"/>
</dbReference>
<dbReference type="InterPro" id="IPR013824">
    <property type="entry name" value="Topo_IA_cen_sub1"/>
</dbReference>
<accession>R7YNU0</accession>
<dbReference type="Gene3D" id="1.10.290.10">
    <property type="entry name" value="Topoisomerase I, domain 4"/>
    <property type="match status" value="1"/>
</dbReference>
<dbReference type="GO" id="GO:0003677">
    <property type="term" value="F:DNA binding"/>
    <property type="evidence" value="ECO:0007669"/>
    <property type="project" value="UniProtKB-KW"/>
</dbReference>
<evidence type="ECO:0000256" key="4">
    <source>
        <dbReference type="ARBA" id="ARBA00023029"/>
    </source>
</evidence>
<gene>
    <name evidence="10" type="ORF">W97_02712</name>
</gene>
<dbReference type="EMBL" id="JH767563">
    <property type="protein sequence ID" value="EON63484.1"/>
    <property type="molecule type" value="Genomic_DNA"/>
</dbReference>
<dbReference type="STRING" id="1168221.R7YNU0"/>
<dbReference type="SMART" id="SM00493">
    <property type="entry name" value="TOPRIM"/>
    <property type="match status" value="1"/>
</dbReference>
<evidence type="ECO:0000313" key="11">
    <source>
        <dbReference type="Proteomes" id="UP000016924"/>
    </source>
</evidence>
<dbReference type="GO" id="GO:0006310">
    <property type="term" value="P:DNA recombination"/>
    <property type="evidence" value="ECO:0007669"/>
    <property type="project" value="TreeGrafter"/>
</dbReference>
<comment type="similarity">
    <text evidence="2 7">Belongs to the type IA topoisomerase family.</text>
</comment>
<dbReference type="OrthoDB" id="430051at2759"/>
<dbReference type="GO" id="GO:0006281">
    <property type="term" value="P:DNA repair"/>
    <property type="evidence" value="ECO:0007669"/>
    <property type="project" value="TreeGrafter"/>
</dbReference>
<dbReference type="PROSITE" id="PS52039">
    <property type="entry name" value="TOPO_IA_2"/>
    <property type="match status" value="1"/>
</dbReference>
<dbReference type="RefSeq" id="XP_007778801.1">
    <property type="nucleotide sequence ID" value="XM_007780611.1"/>
</dbReference>
<dbReference type="SUPFAM" id="SSF56712">
    <property type="entry name" value="Prokaryotic type I DNA topoisomerase"/>
    <property type="match status" value="1"/>
</dbReference>
<evidence type="ECO:0000256" key="3">
    <source>
        <dbReference type="ARBA" id="ARBA00012891"/>
    </source>
</evidence>
<dbReference type="FunFam" id="3.40.50.140:FF:000005">
    <property type="entry name" value="DNA topoisomerase"/>
    <property type="match status" value="1"/>
</dbReference>
<keyword evidence="4 7" id="KW-0799">Topoisomerase</keyword>
<name>R7YNU0_CONA1</name>
<dbReference type="Gene3D" id="2.70.20.10">
    <property type="entry name" value="Topoisomerase I, domain 3"/>
    <property type="match status" value="1"/>
</dbReference>
<dbReference type="InterPro" id="IPR013497">
    <property type="entry name" value="Topo_IA_cen"/>
</dbReference>
<dbReference type="InterPro" id="IPR034144">
    <property type="entry name" value="TOPRIM_TopoIII"/>
</dbReference>
<dbReference type="InterPro" id="IPR003602">
    <property type="entry name" value="Topo_IA_DNA-bd_dom"/>
</dbReference>
<dbReference type="Pfam" id="PF01131">
    <property type="entry name" value="Topoisom_bac"/>
    <property type="match status" value="1"/>
</dbReference>
<dbReference type="GO" id="GO:0006265">
    <property type="term" value="P:DNA topological change"/>
    <property type="evidence" value="ECO:0007669"/>
    <property type="project" value="InterPro"/>
</dbReference>